<gene>
    <name evidence="2" type="ORF">Pme01_57400</name>
</gene>
<organism evidence="2 3">
    <name type="scientific">Planosporangium mesophilum</name>
    <dbReference type="NCBI Taxonomy" id="689768"/>
    <lineage>
        <taxon>Bacteria</taxon>
        <taxon>Bacillati</taxon>
        <taxon>Actinomycetota</taxon>
        <taxon>Actinomycetes</taxon>
        <taxon>Micromonosporales</taxon>
        <taxon>Micromonosporaceae</taxon>
        <taxon>Planosporangium</taxon>
    </lineage>
</organism>
<dbReference type="EMBL" id="BOON01000067">
    <property type="protein sequence ID" value="GII26143.1"/>
    <property type="molecule type" value="Genomic_DNA"/>
</dbReference>
<evidence type="ECO:0000313" key="3">
    <source>
        <dbReference type="Proteomes" id="UP000599074"/>
    </source>
</evidence>
<feature type="domain" description="PilZ" evidence="1">
    <location>
        <begin position="96"/>
        <end position="206"/>
    </location>
</feature>
<reference evidence="2" key="1">
    <citation type="submission" date="2021-01" db="EMBL/GenBank/DDBJ databases">
        <title>Whole genome shotgun sequence of Planosporangium mesophilum NBRC 109066.</title>
        <authorList>
            <person name="Komaki H."/>
            <person name="Tamura T."/>
        </authorList>
    </citation>
    <scope>NUCLEOTIDE SEQUENCE</scope>
    <source>
        <strain evidence="2">NBRC 109066</strain>
    </source>
</reference>
<dbReference type="InterPro" id="IPR009875">
    <property type="entry name" value="PilZ_domain"/>
</dbReference>
<evidence type="ECO:0000259" key="1">
    <source>
        <dbReference type="Pfam" id="PF07238"/>
    </source>
</evidence>
<keyword evidence="3" id="KW-1185">Reference proteome</keyword>
<protein>
    <recommendedName>
        <fullName evidence="1">PilZ domain-containing protein</fullName>
    </recommendedName>
</protein>
<dbReference type="Pfam" id="PF07238">
    <property type="entry name" value="PilZ"/>
    <property type="match status" value="1"/>
</dbReference>
<dbReference type="GO" id="GO:0035438">
    <property type="term" value="F:cyclic-di-GMP binding"/>
    <property type="evidence" value="ECO:0007669"/>
    <property type="project" value="InterPro"/>
</dbReference>
<sequence length="221" mass="24168">MSEPMPEVSSPVSLVHEGTELESRVEMINGATVVVAAPFNETVEIPDLGAVLKLSWVAGPRGRYVVDARLTSTARVEGVPMRCWSLTVESEPVLNQRRRFVRAGGGEAVRVRPKERDDIVISGAASDISEGGVRFRINGAKPDAPDRVMLDDGVPVTTVVQLGDDMLDADGAVLRTIDDRIGKTVDMIVTLELTERQAELVRRYVMRQQVLARRAAADDDY</sequence>
<dbReference type="AlphaFoldDB" id="A0A8J3TGQ6"/>
<dbReference type="Proteomes" id="UP000599074">
    <property type="component" value="Unassembled WGS sequence"/>
</dbReference>
<accession>A0A8J3TGQ6</accession>
<comment type="caution">
    <text evidence="2">The sequence shown here is derived from an EMBL/GenBank/DDBJ whole genome shotgun (WGS) entry which is preliminary data.</text>
</comment>
<dbReference type="Gene3D" id="2.40.10.220">
    <property type="entry name" value="predicted glycosyltransferase like domains"/>
    <property type="match status" value="1"/>
</dbReference>
<dbReference type="RefSeq" id="WP_168117992.1">
    <property type="nucleotide sequence ID" value="NZ_BOON01000067.1"/>
</dbReference>
<proteinExistence type="predicted"/>
<evidence type="ECO:0000313" key="2">
    <source>
        <dbReference type="EMBL" id="GII26143.1"/>
    </source>
</evidence>
<name>A0A8J3TGQ6_9ACTN</name>